<dbReference type="Proteomes" id="UP000017118">
    <property type="component" value="Chromosome"/>
</dbReference>
<dbReference type="eggNOG" id="COG3209">
    <property type="taxonomic scope" value="Bacteria"/>
</dbReference>
<evidence type="ECO:0000313" key="2">
    <source>
        <dbReference type="Proteomes" id="UP000017118"/>
    </source>
</evidence>
<name>U5MMI4_CLOSA</name>
<dbReference type="PATRIC" id="fig|1345695.10.peg.923"/>
<accession>U5MMI4</accession>
<dbReference type="EMBL" id="CP006721">
    <property type="protein sequence ID" value="AGX41805.1"/>
    <property type="molecule type" value="Genomic_DNA"/>
</dbReference>
<dbReference type="KEGG" id="csb:CLSA_c07920"/>
<dbReference type="HOGENOM" id="CLU_1198104_0_0_9"/>
<reference evidence="1 2" key="1">
    <citation type="journal article" date="2013" name="Genome Announc.">
        <title>Complete Genome Sequence of the Solvent Producer Clostridium saccharobutylicum NCP262 (DSM 13864).</title>
        <authorList>
            <person name="Poehlein A."/>
            <person name="Hartwich K."/>
            <person name="Krabben P."/>
            <person name="Ehrenreich A."/>
            <person name="Liebl W."/>
            <person name="Durre P."/>
            <person name="Gottschalk G."/>
            <person name="Daniel R."/>
        </authorList>
    </citation>
    <scope>NUCLEOTIDE SEQUENCE [LARGE SCALE GENOMIC DNA]</scope>
    <source>
        <strain evidence="1">DSM 13864</strain>
    </source>
</reference>
<proteinExistence type="predicted"/>
<sequence>MRARFYNPVIGRFTQEDVYRGDGLNLYAYCGNNPVVYYDFSGFAKATKKDISEMTYGEIVSELNQHYEEFVKKKNKKYPPEKNSNELLKNELTYGPHGKHNEESGDNITGHHMPSNDFMQNKCGVSENESFSMNLEQIFPGSGGRHRRTFTYGLTSKSRKHQLYSKLTPRDALAFDLNDSQRILIEDGLYNKETARKLYDYSKDYQKSPNSKGAFDKDNELNNITKQCLKK</sequence>
<protein>
    <submittedName>
        <fullName evidence="1">RHS repeat-associated core domain protein</fullName>
    </submittedName>
</protein>
<keyword evidence="2" id="KW-1185">Reference proteome</keyword>
<organism evidence="1 2">
    <name type="scientific">Clostridium saccharobutylicum DSM 13864</name>
    <dbReference type="NCBI Taxonomy" id="1345695"/>
    <lineage>
        <taxon>Bacteria</taxon>
        <taxon>Bacillati</taxon>
        <taxon>Bacillota</taxon>
        <taxon>Clostridia</taxon>
        <taxon>Eubacteriales</taxon>
        <taxon>Clostridiaceae</taxon>
        <taxon>Clostridium</taxon>
    </lineage>
</organism>
<dbReference type="eggNOG" id="COG5585">
    <property type="taxonomic scope" value="Bacteria"/>
</dbReference>
<dbReference type="AlphaFoldDB" id="U5MMI4"/>
<gene>
    <name evidence="1" type="ORF">CLSA_c07920</name>
</gene>
<dbReference type="Gene3D" id="2.180.10.10">
    <property type="entry name" value="RHS repeat-associated core"/>
    <property type="match status" value="1"/>
</dbReference>
<dbReference type="NCBIfam" id="TIGR03696">
    <property type="entry name" value="Rhs_assc_core"/>
    <property type="match status" value="1"/>
</dbReference>
<dbReference type="InterPro" id="IPR022385">
    <property type="entry name" value="Rhs_assc_core"/>
</dbReference>
<evidence type="ECO:0000313" key="1">
    <source>
        <dbReference type="EMBL" id="AGX41805.1"/>
    </source>
</evidence>